<name>A0AAV4YD37_CAEEX</name>
<dbReference type="Proteomes" id="UP001054945">
    <property type="component" value="Unassembled WGS sequence"/>
</dbReference>
<organism evidence="1 2">
    <name type="scientific">Caerostris extrusa</name>
    <name type="common">Bark spider</name>
    <name type="synonym">Caerostris bankana</name>
    <dbReference type="NCBI Taxonomy" id="172846"/>
    <lineage>
        <taxon>Eukaryota</taxon>
        <taxon>Metazoa</taxon>
        <taxon>Ecdysozoa</taxon>
        <taxon>Arthropoda</taxon>
        <taxon>Chelicerata</taxon>
        <taxon>Arachnida</taxon>
        <taxon>Araneae</taxon>
        <taxon>Araneomorphae</taxon>
        <taxon>Entelegynae</taxon>
        <taxon>Araneoidea</taxon>
        <taxon>Araneidae</taxon>
        <taxon>Caerostris</taxon>
    </lineage>
</organism>
<sequence length="124" mass="14588">MPKDEQKPARRNHNLTHDRYINLIPVTLFHKTGILAELLSRAFCNNLIRKLNKFVRELRATPRYEIEMFSETEIVIRDLVLTIIGREHSSNAWSKKPQNIINCKKELPRLLSDHLSASRKRSML</sequence>
<keyword evidence="2" id="KW-1185">Reference proteome</keyword>
<dbReference type="EMBL" id="BPLR01001692">
    <property type="protein sequence ID" value="GIZ04135.1"/>
    <property type="molecule type" value="Genomic_DNA"/>
</dbReference>
<evidence type="ECO:0000313" key="2">
    <source>
        <dbReference type="Proteomes" id="UP001054945"/>
    </source>
</evidence>
<gene>
    <name evidence="1" type="ORF">CEXT_13561</name>
</gene>
<comment type="caution">
    <text evidence="1">The sequence shown here is derived from an EMBL/GenBank/DDBJ whole genome shotgun (WGS) entry which is preliminary data.</text>
</comment>
<reference evidence="1 2" key="1">
    <citation type="submission" date="2021-06" db="EMBL/GenBank/DDBJ databases">
        <title>Caerostris extrusa draft genome.</title>
        <authorList>
            <person name="Kono N."/>
            <person name="Arakawa K."/>
        </authorList>
    </citation>
    <scope>NUCLEOTIDE SEQUENCE [LARGE SCALE GENOMIC DNA]</scope>
</reference>
<proteinExistence type="predicted"/>
<accession>A0AAV4YD37</accession>
<protein>
    <submittedName>
        <fullName evidence="1">Uncharacterized protein</fullName>
    </submittedName>
</protein>
<dbReference type="AlphaFoldDB" id="A0AAV4YD37"/>
<evidence type="ECO:0000313" key="1">
    <source>
        <dbReference type="EMBL" id="GIZ04135.1"/>
    </source>
</evidence>